<dbReference type="SMART" id="SM00015">
    <property type="entry name" value="IQ"/>
    <property type="match status" value="1"/>
</dbReference>
<dbReference type="GO" id="GO:0061630">
    <property type="term" value="F:ubiquitin protein ligase activity"/>
    <property type="evidence" value="ECO:0007669"/>
    <property type="project" value="UniProtKB-EC"/>
</dbReference>
<evidence type="ECO:0000259" key="8">
    <source>
        <dbReference type="PROSITE" id="PS50237"/>
    </source>
</evidence>
<dbReference type="FunFam" id="3.30.2160.10:FF:000002">
    <property type="entry name" value="Putative Ubiquitin-protein ligase E3C"/>
    <property type="match status" value="1"/>
</dbReference>
<evidence type="ECO:0000256" key="2">
    <source>
        <dbReference type="ARBA" id="ARBA00004906"/>
    </source>
</evidence>
<reference evidence="9" key="2">
    <citation type="submission" date="2023-06" db="EMBL/GenBank/DDBJ databases">
        <authorList>
            <consortium name="Lawrence Berkeley National Laboratory"/>
            <person name="Haridas S."/>
            <person name="Hensen N."/>
            <person name="Bonometti L."/>
            <person name="Westerberg I."/>
            <person name="Brannstrom I.O."/>
            <person name="Guillou S."/>
            <person name="Cros-Aarteil S."/>
            <person name="Calhoun S."/>
            <person name="Kuo A."/>
            <person name="Mondo S."/>
            <person name="Pangilinan J."/>
            <person name="Riley R."/>
            <person name="Labutti K."/>
            <person name="Andreopoulos B."/>
            <person name="Lipzen A."/>
            <person name="Chen C."/>
            <person name="Yanf M."/>
            <person name="Daum C."/>
            <person name="Ng V."/>
            <person name="Clum A."/>
            <person name="Steindorff A."/>
            <person name="Ohm R."/>
            <person name="Martin F."/>
            <person name="Silar P."/>
            <person name="Natvig D."/>
            <person name="Lalanne C."/>
            <person name="Gautier V."/>
            <person name="Ament-Velasquez S.L."/>
            <person name="Kruys A."/>
            <person name="Hutchinson M.I."/>
            <person name="Powell A.J."/>
            <person name="Barry K."/>
            <person name="Miller A.N."/>
            <person name="Grigoriev I.V."/>
            <person name="Debuchy R."/>
            <person name="Gladieux P."/>
            <person name="Thoren M.H."/>
            <person name="Johannesson H."/>
        </authorList>
    </citation>
    <scope>NUCLEOTIDE SEQUENCE</scope>
    <source>
        <strain evidence="9">CBS 118394</strain>
    </source>
</reference>
<comment type="caution">
    <text evidence="9">The sequence shown here is derived from an EMBL/GenBank/DDBJ whole genome shotgun (WGS) entry which is preliminary data.</text>
</comment>
<feature type="region of interest" description="Disordered" evidence="7">
    <location>
        <begin position="1"/>
        <end position="25"/>
    </location>
</feature>
<dbReference type="Gene3D" id="3.90.1750.10">
    <property type="entry name" value="Hect, E3 ligase catalytic domains"/>
    <property type="match status" value="1"/>
</dbReference>
<evidence type="ECO:0000256" key="3">
    <source>
        <dbReference type="ARBA" id="ARBA00012485"/>
    </source>
</evidence>
<keyword evidence="10" id="KW-1185">Reference proteome</keyword>
<dbReference type="PROSITE" id="PS50096">
    <property type="entry name" value="IQ"/>
    <property type="match status" value="1"/>
</dbReference>
<dbReference type="PANTHER" id="PTHR45700">
    <property type="entry name" value="UBIQUITIN-PROTEIN LIGASE E3C"/>
    <property type="match status" value="1"/>
</dbReference>
<comment type="catalytic activity">
    <reaction evidence="1">
        <text>S-ubiquitinyl-[E2 ubiquitin-conjugating enzyme]-L-cysteine + [acceptor protein]-L-lysine = [E2 ubiquitin-conjugating enzyme]-L-cysteine + N(6)-ubiquitinyl-[acceptor protein]-L-lysine.</text>
        <dbReference type="EC" id="2.3.2.26"/>
    </reaction>
</comment>
<gene>
    <name evidence="9" type="ORF">B0H66DRAFT_292930</name>
</gene>
<evidence type="ECO:0000313" key="9">
    <source>
        <dbReference type="EMBL" id="KAK3316370.1"/>
    </source>
</evidence>
<evidence type="ECO:0000256" key="5">
    <source>
        <dbReference type="ARBA" id="ARBA00022786"/>
    </source>
</evidence>
<dbReference type="InterPro" id="IPR044611">
    <property type="entry name" value="E3A/B/C-like"/>
</dbReference>
<reference evidence="9" key="1">
    <citation type="journal article" date="2023" name="Mol. Phylogenet. Evol.">
        <title>Genome-scale phylogeny and comparative genomics of the fungal order Sordariales.</title>
        <authorList>
            <person name="Hensen N."/>
            <person name="Bonometti L."/>
            <person name="Westerberg I."/>
            <person name="Brannstrom I.O."/>
            <person name="Guillou S."/>
            <person name="Cros-Aarteil S."/>
            <person name="Calhoun S."/>
            <person name="Haridas S."/>
            <person name="Kuo A."/>
            <person name="Mondo S."/>
            <person name="Pangilinan J."/>
            <person name="Riley R."/>
            <person name="LaButti K."/>
            <person name="Andreopoulos B."/>
            <person name="Lipzen A."/>
            <person name="Chen C."/>
            <person name="Yan M."/>
            <person name="Daum C."/>
            <person name="Ng V."/>
            <person name="Clum A."/>
            <person name="Steindorff A."/>
            <person name="Ohm R.A."/>
            <person name="Martin F."/>
            <person name="Silar P."/>
            <person name="Natvig D.O."/>
            <person name="Lalanne C."/>
            <person name="Gautier V."/>
            <person name="Ament-Velasquez S.L."/>
            <person name="Kruys A."/>
            <person name="Hutchinson M.I."/>
            <person name="Powell A.J."/>
            <person name="Barry K."/>
            <person name="Miller A.N."/>
            <person name="Grigoriev I.V."/>
            <person name="Debuchy R."/>
            <person name="Gladieux P."/>
            <person name="Hiltunen Thoren M."/>
            <person name="Johannesson H."/>
        </authorList>
    </citation>
    <scope>NUCLEOTIDE SEQUENCE</scope>
    <source>
        <strain evidence="9">CBS 118394</strain>
    </source>
</reference>
<dbReference type="EMBL" id="JAUEDM010000005">
    <property type="protein sequence ID" value="KAK3316370.1"/>
    <property type="molecule type" value="Genomic_DNA"/>
</dbReference>
<evidence type="ECO:0000256" key="1">
    <source>
        <dbReference type="ARBA" id="ARBA00000885"/>
    </source>
</evidence>
<feature type="domain" description="HECT" evidence="8">
    <location>
        <begin position="781"/>
        <end position="1155"/>
    </location>
</feature>
<dbReference type="Pfam" id="PF00632">
    <property type="entry name" value="HECT"/>
    <property type="match status" value="1"/>
</dbReference>
<keyword evidence="4" id="KW-0808">Transferase</keyword>
<dbReference type="PROSITE" id="PS50237">
    <property type="entry name" value="HECT"/>
    <property type="match status" value="1"/>
</dbReference>
<proteinExistence type="predicted"/>
<dbReference type="PANTHER" id="PTHR45700:SF2">
    <property type="entry name" value="UBIQUITIN-PROTEIN LIGASE E3C"/>
    <property type="match status" value="1"/>
</dbReference>
<evidence type="ECO:0000256" key="4">
    <source>
        <dbReference type="ARBA" id="ARBA00022679"/>
    </source>
</evidence>
<dbReference type="SUPFAM" id="SSF56204">
    <property type="entry name" value="Hect, E3 ligase catalytic domain"/>
    <property type="match status" value="1"/>
</dbReference>
<sequence>MFPTFTGSSRKARNVNLSGQKPINPWASSTAGASAVAVKSAQAERQQRQREREKLKAAFRIQRSWRGYRVRRDFRASCRHHLNLLYQTHTENTEQRSIEALPLVLTSFEASRLEDHVWLAQVSQDLVQTKFRAFTSGAINPTRLGKLAHSIVMALKSPQVQPNTQPHTKQQTRVFFETLASILQTRPQALVPLMDQYYQVLGTYLRQSGPESKDVGILQNAVVAPLWENNVPAKFTENAYRQFAFAFLAQPELHLFERNIDSFAAQIDLGRLAESILAGMPKASEQQTPFLWLLAHFVALQKSKKKSENSASPSLIPKALYQLLSISSSQIRAGFTRTSKGSSEAQDFEEVLPPYVRSELASLVDRDEITRLLERFTLNHGKSSAPDPQDAGFLAGHILTLIYCFPALSDEIRMRLYLADIPSAQGRVPAVKLFWEAMSKTSIFHAILSNETAALDILRYKTYTGETKVSAPESKWHREWQTVLLFLELYVFVLRLMDDDDFFSALSPSASLGGQVSRVRSSGLPAEALQRLTLFLKHLSFTLYYNSADILEAAAGTQKTLSSLGDFLASAPAKKISGDVNDGNKSPGFVITAGIDFDAFRNLVTTAMKMLYERDSRRPFLPQRHWLMTSRFDMESFLAAVVLEEQRQRELREADEDDPDEDEMDLDEERISYPPSRHAQQATVKARQRKAARERMLAASGPKLEILRNMPFVIPFETRVQIFRQFIHLDKERRRSGLIDNDQWRNSMLNHGSGRDIVNRHHAEIKRGQVFSDALEQFWDLEDGLKEPIQITFVDEFGIPEAGIDGGGVTKEFLTSVTKEAFTQDQRLFITNSKSSYYPNPAAIDQQKEALRAAGIEEKSETWRESMADLLRQYEFLGRIIGKCMYEGILIDIVFAGFFLLKWASAGAQDGYNRGANINDLHELDEELYQGMLRLKNYDGNVDDLALDFTISDQVSLPGEPVHTISRNLIPDGENIPVTKENRPLYISYVARHRLAVQPHAQTKAFLRGLGLVIDPAWLSMFNQTELQRLVGGDSSEIDVEDLRRHTVYSGVYAIGDDGQEHETVKLFWEVMHGLADDERREVLKYVTSTPRAPLLGFGQLTPAFSIRDGGQDQERLPSASTCVNLLKLPQYRTKAVLRDKLLYAVKSGAGFDLS</sequence>
<organism evidence="9 10">
    <name type="scientific">Apodospora peruviana</name>
    <dbReference type="NCBI Taxonomy" id="516989"/>
    <lineage>
        <taxon>Eukaryota</taxon>
        <taxon>Fungi</taxon>
        <taxon>Dikarya</taxon>
        <taxon>Ascomycota</taxon>
        <taxon>Pezizomycotina</taxon>
        <taxon>Sordariomycetes</taxon>
        <taxon>Sordariomycetidae</taxon>
        <taxon>Sordariales</taxon>
        <taxon>Lasiosphaeriaceae</taxon>
        <taxon>Apodospora</taxon>
    </lineage>
</organism>
<dbReference type="Gene3D" id="3.30.2160.10">
    <property type="entry name" value="Hect, E3 ligase catalytic domain"/>
    <property type="match status" value="1"/>
</dbReference>
<evidence type="ECO:0000256" key="7">
    <source>
        <dbReference type="SAM" id="MobiDB-lite"/>
    </source>
</evidence>
<dbReference type="Proteomes" id="UP001283341">
    <property type="component" value="Unassembled WGS sequence"/>
</dbReference>
<name>A0AAE0M289_9PEZI</name>
<dbReference type="CDD" id="cd23767">
    <property type="entry name" value="IQCD"/>
    <property type="match status" value="1"/>
</dbReference>
<accession>A0AAE0M289</accession>
<evidence type="ECO:0000256" key="6">
    <source>
        <dbReference type="PROSITE-ProRule" id="PRU00104"/>
    </source>
</evidence>
<dbReference type="SMART" id="SM00119">
    <property type="entry name" value="HECTc"/>
    <property type="match status" value="1"/>
</dbReference>
<dbReference type="Pfam" id="PF00612">
    <property type="entry name" value="IQ"/>
    <property type="match status" value="1"/>
</dbReference>
<dbReference type="InterPro" id="IPR000048">
    <property type="entry name" value="IQ_motif_EF-hand-BS"/>
</dbReference>
<feature type="compositionally biased region" description="Polar residues" evidence="7">
    <location>
        <begin position="1"/>
        <end position="21"/>
    </location>
</feature>
<dbReference type="FunFam" id="3.30.2410.10:FF:000017">
    <property type="entry name" value="E3 ubiquitin-protein ligase UPL7"/>
    <property type="match status" value="1"/>
</dbReference>
<dbReference type="GO" id="GO:0006511">
    <property type="term" value="P:ubiquitin-dependent protein catabolic process"/>
    <property type="evidence" value="ECO:0007669"/>
    <property type="project" value="TreeGrafter"/>
</dbReference>
<comment type="pathway">
    <text evidence="2">Protein modification; protein ubiquitination.</text>
</comment>
<feature type="active site" description="Glycyl thioester intermediate" evidence="6">
    <location>
        <position position="1123"/>
    </location>
</feature>
<protein>
    <recommendedName>
        <fullName evidence="3">HECT-type E3 ubiquitin transferase</fullName>
        <ecNumber evidence="3">2.3.2.26</ecNumber>
    </recommendedName>
</protein>
<dbReference type="CDD" id="cd00078">
    <property type="entry name" value="HECTc"/>
    <property type="match status" value="1"/>
</dbReference>
<dbReference type="GO" id="GO:0000209">
    <property type="term" value="P:protein polyubiquitination"/>
    <property type="evidence" value="ECO:0007669"/>
    <property type="project" value="InterPro"/>
</dbReference>
<dbReference type="AlphaFoldDB" id="A0AAE0M289"/>
<keyword evidence="5 6" id="KW-0833">Ubl conjugation pathway</keyword>
<dbReference type="InterPro" id="IPR000569">
    <property type="entry name" value="HECT_dom"/>
</dbReference>
<dbReference type="Gene3D" id="3.30.2410.10">
    <property type="entry name" value="Hect, E3 ligase catalytic domain"/>
    <property type="match status" value="1"/>
</dbReference>
<dbReference type="InterPro" id="IPR035983">
    <property type="entry name" value="Hect_E3_ubiquitin_ligase"/>
</dbReference>
<evidence type="ECO:0000313" key="10">
    <source>
        <dbReference type="Proteomes" id="UP001283341"/>
    </source>
</evidence>
<dbReference type="EC" id="2.3.2.26" evidence="3"/>